<name>A0A8B8E1V7_CRAVI</name>
<protein>
    <submittedName>
        <fullName evidence="2">Uncharacterized protein LOC111130447</fullName>
    </submittedName>
</protein>
<evidence type="ECO:0000313" key="2">
    <source>
        <dbReference type="RefSeq" id="XP_022333231.1"/>
    </source>
</evidence>
<proteinExistence type="predicted"/>
<organism evidence="1 2">
    <name type="scientific">Crassostrea virginica</name>
    <name type="common">Eastern oyster</name>
    <dbReference type="NCBI Taxonomy" id="6565"/>
    <lineage>
        <taxon>Eukaryota</taxon>
        <taxon>Metazoa</taxon>
        <taxon>Spiralia</taxon>
        <taxon>Lophotrochozoa</taxon>
        <taxon>Mollusca</taxon>
        <taxon>Bivalvia</taxon>
        <taxon>Autobranchia</taxon>
        <taxon>Pteriomorphia</taxon>
        <taxon>Ostreida</taxon>
        <taxon>Ostreoidea</taxon>
        <taxon>Ostreidae</taxon>
        <taxon>Crassostrea</taxon>
    </lineage>
</organism>
<dbReference type="KEGG" id="cvn:111130447"/>
<gene>
    <name evidence="2" type="primary">LOC111130447</name>
</gene>
<sequence length="164" mass="18480">MDQDIARISSGLSPCQENGQRTGAMHFYCDGCSGELQKVSSLQFLVTINTTFNDCIATIKTPWIQPSTKGEKIFVGGCDEGPLQFDVISDEHENDNMIVSLIFHSSVIEDASPPTCKIPFNGTYLIPSAKEPEMSLLPHCFVMDSREGYHMTYYWFKIFDWNFS</sequence>
<evidence type="ECO:0000313" key="1">
    <source>
        <dbReference type="Proteomes" id="UP000694844"/>
    </source>
</evidence>
<reference evidence="2" key="1">
    <citation type="submission" date="2025-08" db="UniProtKB">
        <authorList>
            <consortium name="RefSeq"/>
        </authorList>
    </citation>
    <scope>IDENTIFICATION</scope>
    <source>
        <tissue evidence="2">Whole sample</tissue>
    </source>
</reference>
<keyword evidence="1" id="KW-1185">Reference proteome</keyword>
<accession>A0A8B8E1V7</accession>
<dbReference type="RefSeq" id="XP_022333231.1">
    <property type="nucleotide sequence ID" value="XM_022477523.1"/>
</dbReference>
<dbReference type="GeneID" id="111130447"/>
<dbReference type="OrthoDB" id="6072732at2759"/>
<dbReference type="Proteomes" id="UP000694844">
    <property type="component" value="Chromosome 4"/>
</dbReference>
<dbReference type="AlphaFoldDB" id="A0A8B8E1V7"/>